<feature type="compositionally biased region" description="Low complexity" evidence="1">
    <location>
        <begin position="9"/>
        <end position="59"/>
    </location>
</feature>
<comment type="caution">
    <text evidence="2">The sequence shown here is derived from an EMBL/GenBank/DDBJ whole genome shotgun (WGS) entry which is preliminary data.</text>
</comment>
<dbReference type="EMBL" id="BNCQ01000007">
    <property type="protein sequence ID" value="GIL99841.1"/>
    <property type="molecule type" value="Genomic_DNA"/>
</dbReference>
<dbReference type="AlphaFoldDB" id="A0A8J4G539"/>
<name>A0A8J4G539_9CHLO</name>
<evidence type="ECO:0000256" key="1">
    <source>
        <dbReference type="SAM" id="MobiDB-lite"/>
    </source>
</evidence>
<protein>
    <submittedName>
        <fullName evidence="2">Uncharacterized protein</fullName>
    </submittedName>
</protein>
<proteinExistence type="predicted"/>
<evidence type="ECO:0000313" key="2">
    <source>
        <dbReference type="EMBL" id="GIL99841.1"/>
    </source>
</evidence>
<dbReference type="Proteomes" id="UP000722791">
    <property type="component" value="Unassembled WGS sequence"/>
</dbReference>
<reference evidence="2" key="1">
    <citation type="journal article" date="2021" name="Proc. Natl. Acad. Sci. U.S.A.">
        <title>Three genomes in the algal genus Volvox reveal the fate of a haploid sex-determining region after a transition to homothallism.</title>
        <authorList>
            <person name="Yamamoto K."/>
            <person name="Hamaji T."/>
            <person name="Kawai-Toyooka H."/>
            <person name="Matsuzaki R."/>
            <person name="Takahashi F."/>
            <person name="Nishimura Y."/>
            <person name="Kawachi M."/>
            <person name="Noguchi H."/>
            <person name="Minakuchi Y."/>
            <person name="Umen J.G."/>
            <person name="Toyoda A."/>
            <person name="Nozaki H."/>
        </authorList>
    </citation>
    <scope>NUCLEOTIDE SEQUENCE</scope>
    <source>
        <strain evidence="2">NIES-3785</strain>
    </source>
</reference>
<accession>A0A8J4G539</accession>
<organism evidence="2 3">
    <name type="scientific">Volvox reticuliferus</name>
    <dbReference type="NCBI Taxonomy" id="1737510"/>
    <lineage>
        <taxon>Eukaryota</taxon>
        <taxon>Viridiplantae</taxon>
        <taxon>Chlorophyta</taxon>
        <taxon>core chlorophytes</taxon>
        <taxon>Chlorophyceae</taxon>
        <taxon>CS clade</taxon>
        <taxon>Chlamydomonadales</taxon>
        <taxon>Volvocaceae</taxon>
        <taxon>Volvox</taxon>
    </lineage>
</organism>
<feature type="region of interest" description="Disordered" evidence="1">
    <location>
        <begin position="1"/>
        <end position="86"/>
    </location>
</feature>
<sequence length="102" mass="10447">MAAPHTRARSVSEARLSASAAAAAGSSSVATSTTPAGPHDGLLPAELQGLPLPGLLKGLGNKDEEGEPPQSHPSKQALAWRLPNRETTNRLNAVAFAKQDSS</sequence>
<dbReference type="OrthoDB" id="1939715at2759"/>
<gene>
    <name evidence="2" type="ORF">Vretimale_4808</name>
</gene>
<evidence type="ECO:0000313" key="3">
    <source>
        <dbReference type="Proteomes" id="UP000722791"/>
    </source>
</evidence>